<name>A0A3M5VSG8_PSESX</name>
<dbReference type="AlphaFoldDB" id="A0A3M5VSG8"/>
<gene>
    <name evidence="1" type="ORF">ALP29_200668</name>
</gene>
<reference evidence="1 2" key="1">
    <citation type="submission" date="2018-08" db="EMBL/GenBank/DDBJ databases">
        <title>Recombination of ecologically and evolutionarily significant loci maintains genetic cohesion in the Pseudomonas syringae species complex.</title>
        <authorList>
            <person name="Dillon M."/>
            <person name="Thakur S."/>
            <person name="Almeida R.N.D."/>
            <person name="Weir B.S."/>
            <person name="Guttman D.S."/>
        </authorList>
    </citation>
    <scope>NUCLEOTIDE SEQUENCE [LARGE SCALE GENOMIC DNA]</scope>
    <source>
        <strain evidence="1 2">ICMP 14479</strain>
    </source>
</reference>
<dbReference type="Proteomes" id="UP000280395">
    <property type="component" value="Unassembled WGS sequence"/>
</dbReference>
<comment type="caution">
    <text evidence="1">The sequence shown here is derived from an EMBL/GenBank/DDBJ whole genome shotgun (WGS) entry which is preliminary data.</text>
</comment>
<organism evidence="1 2">
    <name type="scientific">Pseudomonas syringae pv. avii</name>
    <dbReference type="NCBI Taxonomy" id="663959"/>
    <lineage>
        <taxon>Bacteria</taxon>
        <taxon>Pseudomonadati</taxon>
        <taxon>Pseudomonadota</taxon>
        <taxon>Gammaproteobacteria</taxon>
        <taxon>Pseudomonadales</taxon>
        <taxon>Pseudomonadaceae</taxon>
        <taxon>Pseudomonas</taxon>
        <taxon>Pseudomonas syringae</taxon>
    </lineage>
</organism>
<evidence type="ECO:0000313" key="2">
    <source>
        <dbReference type="Proteomes" id="UP000280395"/>
    </source>
</evidence>
<protein>
    <submittedName>
        <fullName evidence="1">Uncharacterized protein</fullName>
    </submittedName>
</protein>
<evidence type="ECO:0000313" key="1">
    <source>
        <dbReference type="EMBL" id="RMU60664.1"/>
    </source>
</evidence>
<dbReference type="EMBL" id="RBUA01000448">
    <property type="protein sequence ID" value="RMU60664.1"/>
    <property type="molecule type" value="Genomic_DNA"/>
</dbReference>
<sequence length="154" mass="16895">MHQRNEPQVRQLFFTTVGDGNFSRAFERDFAVISLEGVSRQAFDQTTAFDTANRHAPAVAGECVGHASAQCVGRLHPQVFVVVTAIDAFNEVEFFDRRGIRAVRQATQHVRQGQADVTGVFGGAERLPFGVFDGVEDLRQVARAGHVGERVPAE</sequence>
<proteinExistence type="predicted"/>
<accession>A0A3M5VSG8</accession>